<feature type="domain" description="MobA-like NTP transferase" evidence="4">
    <location>
        <begin position="4"/>
        <end position="117"/>
    </location>
</feature>
<dbReference type="Proteomes" id="UP001058602">
    <property type="component" value="Chromosome 2"/>
</dbReference>
<evidence type="ECO:0000256" key="1">
    <source>
        <dbReference type="ARBA" id="ARBA00022679"/>
    </source>
</evidence>
<dbReference type="Gene3D" id="3.90.550.10">
    <property type="entry name" value="Spore Coat Polysaccharide Biosynthesis Protein SpsA, Chain A"/>
    <property type="match status" value="1"/>
</dbReference>
<evidence type="ECO:0000313" key="6">
    <source>
        <dbReference type="Proteomes" id="UP001058602"/>
    </source>
</evidence>
<dbReference type="Pfam" id="PF12804">
    <property type="entry name" value="NTP_transf_3"/>
    <property type="match status" value="1"/>
</dbReference>
<reference evidence="5" key="1">
    <citation type="submission" date="2022-07" db="EMBL/GenBank/DDBJ databases">
        <title>Complete genome of Vibrio japonicus strain JCM 31412T and phylogenomic assessment of the Nereis clade of the genus Vibrio.</title>
        <authorList>
            <person name="Shlafstein M.D."/>
            <person name="Emsley S.A."/>
            <person name="Ushijima B."/>
            <person name="Videau P."/>
            <person name="Saw J.H."/>
        </authorList>
    </citation>
    <scope>NUCLEOTIDE SEQUENCE</scope>
    <source>
        <strain evidence="5">JCM 31412</strain>
    </source>
</reference>
<keyword evidence="2 5" id="KW-0548">Nucleotidyltransferase</keyword>
<evidence type="ECO:0000259" key="4">
    <source>
        <dbReference type="Pfam" id="PF12804"/>
    </source>
</evidence>
<gene>
    <name evidence="5" type="ORF">NP165_18410</name>
</gene>
<evidence type="ECO:0000313" key="5">
    <source>
        <dbReference type="EMBL" id="UUM32257.1"/>
    </source>
</evidence>
<organism evidence="5 6">
    <name type="scientific">Vibrio japonicus</name>
    <dbReference type="NCBI Taxonomy" id="1824638"/>
    <lineage>
        <taxon>Bacteria</taxon>
        <taxon>Pseudomonadati</taxon>
        <taxon>Pseudomonadota</taxon>
        <taxon>Gammaproteobacteria</taxon>
        <taxon>Vibrionales</taxon>
        <taxon>Vibrionaceae</taxon>
        <taxon>Vibrio</taxon>
    </lineage>
</organism>
<keyword evidence="6" id="KW-1185">Reference proteome</keyword>
<sequence length="259" mass="30052">MTKALILAAGEGTRLRPLTNHTPKCLVPLVGRSLLERQIETLKSEGIHDIHIATGYEAGQIEKLGFDTSYNEHFQKTNMVESLFSAIDFIKHCDEDLIISYGDIVYNPENLNKLIQSNSEIALMIDKNWRELWSLRLDNPLDDAETLILDPDGFILELGQKPESYEQIHGQYTGLIKVRHDKIREFVECYLSLDRQGTYDGNNFHNMYMTSFLQILINRHWEVKAVEVQSGWLEVDSIDDLEAYEILHERNQLDYFYRA</sequence>
<dbReference type="InterPro" id="IPR025877">
    <property type="entry name" value="MobA-like_NTP_Trfase"/>
</dbReference>
<dbReference type="CDD" id="cd02523">
    <property type="entry name" value="PC_cytidylyltransferase"/>
    <property type="match status" value="1"/>
</dbReference>
<evidence type="ECO:0000256" key="3">
    <source>
        <dbReference type="ARBA" id="ARBA00022842"/>
    </source>
</evidence>
<evidence type="ECO:0000256" key="2">
    <source>
        <dbReference type="ARBA" id="ARBA00022695"/>
    </source>
</evidence>
<dbReference type="PANTHER" id="PTHR43584">
    <property type="entry name" value="NUCLEOTIDYL TRANSFERASE"/>
    <property type="match status" value="1"/>
</dbReference>
<keyword evidence="1" id="KW-0808">Transferase</keyword>
<accession>A0ABY5LNA5</accession>
<dbReference type="SUPFAM" id="SSF53448">
    <property type="entry name" value="Nucleotide-diphospho-sugar transferases"/>
    <property type="match status" value="1"/>
</dbReference>
<protein>
    <submittedName>
        <fullName evidence="5">Phosphocholine cytidylyltransferase family protein</fullName>
    </submittedName>
</protein>
<dbReference type="GO" id="GO:0016779">
    <property type="term" value="F:nucleotidyltransferase activity"/>
    <property type="evidence" value="ECO:0007669"/>
    <property type="project" value="UniProtKB-KW"/>
</dbReference>
<dbReference type="InterPro" id="IPR029044">
    <property type="entry name" value="Nucleotide-diphossugar_trans"/>
</dbReference>
<name>A0ABY5LNA5_9VIBR</name>
<dbReference type="RefSeq" id="WP_257085919.1">
    <property type="nucleotide sequence ID" value="NZ_CP102097.1"/>
</dbReference>
<dbReference type="EMBL" id="CP102097">
    <property type="protein sequence ID" value="UUM32257.1"/>
    <property type="molecule type" value="Genomic_DNA"/>
</dbReference>
<keyword evidence="3" id="KW-0460">Magnesium</keyword>
<proteinExistence type="predicted"/>
<dbReference type="InterPro" id="IPR050065">
    <property type="entry name" value="GlmU-like"/>
</dbReference>
<dbReference type="PANTHER" id="PTHR43584:SF8">
    <property type="entry name" value="N-ACETYLMURAMATE ALPHA-1-PHOSPHATE URIDYLYLTRANSFERASE"/>
    <property type="match status" value="1"/>
</dbReference>